<feature type="transmembrane region" description="Helical" evidence="8">
    <location>
        <begin position="131"/>
        <end position="152"/>
    </location>
</feature>
<feature type="transmembrane region" description="Helical" evidence="8">
    <location>
        <begin position="277"/>
        <end position="300"/>
    </location>
</feature>
<dbReference type="InterPro" id="IPR051050">
    <property type="entry name" value="Lipid_II_flippase_MurJ/MviN"/>
</dbReference>
<comment type="caution">
    <text evidence="9">The sequence shown here is derived from an EMBL/GenBank/DDBJ whole genome shotgun (WGS) entry which is preliminary data.</text>
</comment>
<name>A0ABT9NFD6_9ACTO</name>
<feature type="transmembrane region" description="Helical" evidence="8">
    <location>
        <begin position="483"/>
        <end position="506"/>
    </location>
</feature>
<dbReference type="Pfam" id="PF03023">
    <property type="entry name" value="MurJ"/>
    <property type="match status" value="1"/>
</dbReference>
<feature type="transmembrane region" description="Helical" evidence="8">
    <location>
        <begin position="159"/>
        <end position="181"/>
    </location>
</feature>
<evidence type="ECO:0000256" key="8">
    <source>
        <dbReference type="SAM" id="Phobius"/>
    </source>
</evidence>
<dbReference type="PANTHER" id="PTHR47019">
    <property type="entry name" value="LIPID II FLIPPASE MURJ"/>
    <property type="match status" value="1"/>
</dbReference>
<keyword evidence="5" id="KW-0573">Peptidoglycan synthesis</keyword>
<organism evidence="9 10">
    <name type="scientific">Trueperella bonasi</name>
    <dbReference type="NCBI Taxonomy" id="312286"/>
    <lineage>
        <taxon>Bacteria</taxon>
        <taxon>Bacillati</taxon>
        <taxon>Actinomycetota</taxon>
        <taxon>Actinomycetes</taxon>
        <taxon>Actinomycetales</taxon>
        <taxon>Actinomycetaceae</taxon>
        <taxon>Trueperella</taxon>
    </lineage>
</organism>
<keyword evidence="2" id="KW-1003">Cell membrane</keyword>
<dbReference type="InterPro" id="IPR004268">
    <property type="entry name" value="MurJ"/>
</dbReference>
<evidence type="ECO:0000313" key="10">
    <source>
        <dbReference type="Proteomes" id="UP001243212"/>
    </source>
</evidence>
<keyword evidence="7 8" id="KW-0472">Membrane</keyword>
<evidence type="ECO:0000256" key="3">
    <source>
        <dbReference type="ARBA" id="ARBA00022692"/>
    </source>
</evidence>
<dbReference type="Proteomes" id="UP001243212">
    <property type="component" value="Unassembled WGS sequence"/>
</dbReference>
<reference evidence="9 10" key="1">
    <citation type="submission" date="2023-07" db="EMBL/GenBank/DDBJ databases">
        <title>Sequencing the genomes of 1000 actinobacteria strains.</title>
        <authorList>
            <person name="Klenk H.-P."/>
        </authorList>
    </citation>
    <scope>NUCLEOTIDE SEQUENCE [LARGE SCALE GENOMIC DNA]</scope>
    <source>
        <strain evidence="9 10">DSM 17163</strain>
    </source>
</reference>
<evidence type="ECO:0000256" key="6">
    <source>
        <dbReference type="ARBA" id="ARBA00022989"/>
    </source>
</evidence>
<sequence length="523" mass="54145">MRPVKVLAGTAGMVAVLTLASRLMGLVRKLAQSWALSDGQVATAYDTANTVPNVLFEVAAGGALAGAIIPLISRYLSKGRHAQADQTASALLTWIALIGIPVAVLLVIFSAPLAKVLLPQATPELLWLTTIFLRIFAVQVPLYGVSVVATGILQSHGKFVLPALSPLLSSVAVTAAFLGYSNLADPFVDPGSLSWGAIALLGWGTTAGVAVFSLPQLFIAGRHAKLRPTLTFPEGAGREVVRLGFAGLAALLAQQIAIVVIMVTANGLGGTGTYAAFNYAYAMFMVPYAVLAVPIATVVFPQLSAASGERLMVLTSRSTRLVFAMGALSAVLLFVLAEPAKVVLELGRDISGLDTAMRAMAPGLIGFSLLYHGARVLYAQNAPGLVILCNSLSWASVVIVLGCAYVIGVSGRQETLVAIGLSLSIGLSIGGVLVLAAIRRQLGSSALQGIARLATALLPTLFIVGLAVEWIVERILAGGGASIASAFGAAMIGALLLLSATALCVLMTDRQLIRRPFSDSVER</sequence>
<dbReference type="PANTHER" id="PTHR47019:SF1">
    <property type="entry name" value="LIPID II FLIPPASE MURJ"/>
    <property type="match status" value="1"/>
</dbReference>
<keyword evidence="3 8" id="KW-0812">Transmembrane</keyword>
<evidence type="ECO:0000256" key="2">
    <source>
        <dbReference type="ARBA" id="ARBA00022475"/>
    </source>
</evidence>
<protein>
    <submittedName>
        <fullName evidence="9">Peptidoglycan lipid II flippase</fullName>
    </submittedName>
</protein>
<dbReference type="EMBL" id="JAUSQX010000001">
    <property type="protein sequence ID" value="MDP9805563.1"/>
    <property type="molecule type" value="Genomic_DNA"/>
</dbReference>
<feature type="transmembrane region" description="Helical" evidence="8">
    <location>
        <begin position="360"/>
        <end position="378"/>
    </location>
</feature>
<evidence type="ECO:0000256" key="4">
    <source>
        <dbReference type="ARBA" id="ARBA00022960"/>
    </source>
</evidence>
<feature type="transmembrane region" description="Helical" evidence="8">
    <location>
        <begin position="54"/>
        <end position="76"/>
    </location>
</feature>
<keyword evidence="6 8" id="KW-1133">Transmembrane helix</keyword>
<keyword evidence="4" id="KW-0133">Cell shape</keyword>
<feature type="transmembrane region" description="Helical" evidence="8">
    <location>
        <begin position="415"/>
        <end position="438"/>
    </location>
</feature>
<feature type="transmembrane region" description="Helical" evidence="8">
    <location>
        <begin position="240"/>
        <end position="265"/>
    </location>
</feature>
<feature type="transmembrane region" description="Helical" evidence="8">
    <location>
        <begin position="385"/>
        <end position="409"/>
    </location>
</feature>
<proteinExistence type="predicted"/>
<comment type="subcellular location">
    <subcellularLocation>
        <location evidence="1">Cell membrane</location>
        <topology evidence="1">Multi-pass membrane protein</topology>
    </subcellularLocation>
</comment>
<dbReference type="PRINTS" id="PR01806">
    <property type="entry name" value="VIRFACTRMVIN"/>
</dbReference>
<feature type="transmembrane region" description="Helical" evidence="8">
    <location>
        <begin position="88"/>
        <end position="111"/>
    </location>
</feature>
<accession>A0ABT9NFD6</accession>
<evidence type="ECO:0000256" key="7">
    <source>
        <dbReference type="ARBA" id="ARBA00023136"/>
    </source>
</evidence>
<evidence type="ECO:0000256" key="5">
    <source>
        <dbReference type="ARBA" id="ARBA00022984"/>
    </source>
</evidence>
<gene>
    <name evidence="9" type="ORF">J2S70_000145</name>
</gene>
<feature type="transmembrane region" description="Helical" evidence="8">
    <location>
        <begin position="321"/>
        <end position="340"/>
    </location>
</feature>
<evidence type="ECO:0000256" key="1">
    <source>
        <dbReference type="ARBA" id="ARBA00004651"/>
    </source>
</evidence>
<keyword evidence="10" id="KW-1185">Reference proteome</keyword>
<evidence type="ECO:0000313" key="9">
    <source>
        <dbReference type="EMBL" id="MDP9805563.1"/>
    </source>
</evidence>
<feature type="transmembrane region" description="Helical" evidence="8">
    <location>
        <begin position="193"/>
        <end position="219"/>
    </location>
</feature>
<dbReference type="RefSeq" id="WP_307681837.1">
    <property type="nucleotide sequence ID" value="NZ_JAUSQX010000001.1"/>
</dbReference>
<feature type="transmembrane region" description="Helical" evidence="8">
    <location>
        <begin position="450"/>
        <end position="471"/>
    </location>
</feature>